<proteinExistence type="predicted"/>
<sequence>MLSTHASIAATTVDSGAQIFDPTTSSRHPFIVICTIAEAAGERGDYGFSVIGSNETLDSTAFVIFTFFGIIFFFFLVMTTFRICRCYFKKRAFGRPYVYHIVPHGDASRSTTRNYRRKKDGKSRTTASSLIFDQMTERILRIDRIYPLPQGHQHMTGISGSGKTTFLRFVAWINGIPVFQLKVHSGYTGAHLLANGKVPGLFVGEENTSVMNQISAAQSGQMLVSNEKLNQWFKDQIIQNLHVVFTMNPSSDGLHDRASPALFNRWADSALYQGGQGDILTDEEKDAIRNFDDLNHALKAAIEEGRFWA</sequence>
<protein>
    <submittedName>
        <fullName evidence="2">Dynein heavy chain AAA module D4 domain-containing protein</fullName>
    </submittedName>
</protein>
<reference evidence="2" key="1">
    <citation type="submission" date="2022-11" db="UniProtKB">
        <authorList>
            <consortium name="WormBaseParasite"/>
        </authorList>
    </citation>
    <scope>IDENTIFICATION</scope>
</reference>
<evidence type="ECO:0000313" key="2">
    <source>
        <dbReference type="WBParaSite" id="ES5_v2.g8597.t1"/>
    </source>
</evidence>
<organism evidence="1 2">
    <name type="scientific">Panagrolaimus sp. ES5</name>
    <dbReference type="NCBI Taxonomy" id="591445"/>
    <lineage>
        <taxon>Eukaryota</taxon>
        <taxon>Metazoa</taxon>
        <taxon>Ecdysozoa</taxon>
        <taxon>Nematoda</taxon>
        <taxon>Chromadorea</taxon>
        <taxon>Rhabditida</taxon>
        <taxon>Tylenchina</taxon>
        <taxon>Panagrolaimomorpha</taxon>
        <taxon>Panagrolaimoidea</taxon>
        <taxon>Panagrolaimidae</taxon>
        <taxon>Panagrolaimus</taxon>
    </lineage>
</organism>
<dbReference type="WBParaSite" id="ES5_v2.g8597.t1">
    <property type="protein sequence ID" value="ES5_v2.g8597.t1"/>
    <property type="gene ID" value="ES5_v2.g8597"/>
</dbReference>
<dbReference type="Proteomes" id="UP000887579">
    <property type="component" value="Unplaced"/>
</dbReference>
<evidence type="ECO:0000313" key="1">
    <source>
        <dbReference type="Proteomes" id="UP000887579"/>
    </source>
</evidence>
<name>A0AC34GUJ2_9BILA</name>
<accession>A0AC34GUJ2</accession>